<accession>A0ACA9KGQ7</accession>
<sequence length="176" mass="19348">MRSSILISFFSLTLFFVLHYATLPAFAQKLPSKTKDTVTITSLSSNQITNVPIKNNIVNNVNADTTTLLPKIPPHSPLTRPVITITSISTVYPPIQATNNPKVPVDNSNSNSSSDGGPSGLVIGISLVGCIVLVCGMFSAYYFYRRHRESYYYDEGGEVVLRDGNPFTSTLDQYHR</sequence>
<evidence type="ECO:0000313" key="1">
    <source>
        <dbReference type="EMBL" id="CAG8469424.1"/>
    </source>
</evidence>
<gene>
    <name evidence="1" type="ORF">SCALOS_LOCUS1962</name>
</gene>
<organism evidence="1 2">
    <name type="scientific">Scutellospora calospora</name>
    <dbReference type="NCBI Taxonomy" id="85575"/>
    <lineage>
        <taxon>Eukaryota</taxon>
        <taxon>Fungi</taxon>
        <taxon>Fungi incertae sedis</taxon>
        <taxon>Mucoromycota</taxon>
        <taxon>Glomeromycotina</taxon>
        <taxon>Glomeromycetes</taxon>
        <taxon>Diversisporales</taxon>
        <taxon>Gigasporaceae</taxon>
        <taxon>Scutellospora</taxon>
    </lineage>
</organism>
<evidence type="ECO:0000313" key="2">
    <source>
        <dbReference type="Proteomes" id="UP000789860"/>
    </source>
</evidence>
<feature type="non-terminal residue" evidence="1">
    <location>
        <position position="176"/>
    </location>
</feature>
<keyword evidence="2" id="KW-1185">Reference proteome</keyword>
<proteinExistence type="predicted"/>
<name>A0ACA9KGQ7_9GLOM</name>
<dbReference type="EMBL" id="CAJVPM010001573">
    <property type="protein sequence ID" value="CAG8469424.1"/>
    <property type="molecule type" value="Genomic_DNA"/>
</dbReference>
<dbReference type="Proteomes" id="UP000789860">
    <property type="component" value="Unassembled WGS sequence"/>
</dbReference>
<comment type="caution">
    <text evidence="1">The sequence shown here is derived from an EMBL/GenBank/DDBJ whole genome shotgun (WGS) entry which is preliminary data.</text>
</comment>
<protein>
    <submittedName>
        <fullName evidence="1">10638_t:CDS:1</fullName>
    </submittedName>
</protein>
<reference evidence="1" key="1">
    <citation type="submission" date="2021-06" db="EMBL/GenBank/DDBJ databases">
        <authorList>
            <person name="Kallberg Y."/>
            <person name="Tangrot J."/>
            <person name="Rosling A."/>
        </authorList>
    </citation>
    <scope>NUCLEOTIDE SEQUENCE</scope>
    <source>
        <strain evidence="1">AU212A</strain>
    </source>
</reference>